<organism evidence="1">
    <name type="scientific">viral metagenome</name>
    <dbReference type="NCBI Taxonomy" id="1070528"/>
    <lineage>
        <taxon>unclassified sequences</taxon>
        <taxon>metagenomes</taxon>
        <taxon>organismal metagenomes</taxon>
    </lineage>
</organism>
<reference evidence="1" key="1">
    <citation type="journal article" date="2020" name="Nature">
        <title>Giant virus diversity and host interactions through global metagenomics.</title>
        <authorList>
            <person name="Schulz F."/>
            <person name="Roux S."/>
            <person name="Paez-Espino D."/>
            <person name="Jungbluth S."/>
            <person name="Walsh D.A."/>
            <person name="Denef V.J."/>
            <person name="McMahon K.D."/>
            <person name="Konstantinidis K.T."/>
            <person name="Eloe-Fadrosh E.A."/>
            <person name="Kyrpides N.C."/>
            <person name="Woyke T."/>
        </authorList>
    </citation>
    <scope>NUCLEOTIDE SEQUENCE</scope>
    <source>
        <strain evidence="1">GVMAG-M-3300013285-6</strain>
    </source>
</reference>
<accession>A0A6C0BJW0</accession>
<protein>
    <submittedName>
        <fullName evidence="1">Uncharacterized protein</fullName>
    </submittedName>
</protein>
<dbReference type="AlphaFoldDB" id="A0A6C0BJW0"/>
<dbReference type="EMBL" id="MN739167">
    <property type="protein sequence ID" value="QHS92031.1"/>
    <property type="molecule type" value="Genomic_DNA"/>
</dbReference>
<name>A0A6C0BJW0_9ZZZZ</name>
<proteinExistence type="predicted"/>
<evidence type="ECO:0000313" key="1">
    <source>
        <dbReference type="EMBL" id="QHS92031.1"/>
    </source>
</evidence>
<sequence>MLVDIQNWIQQNPHRGTSVPPIEIQLESDTGGSKKEAISGPGGLVATPIEPPGPVALSLWHTDPLYRAGTYTLRKQILREELMKLGAKIEETCKGRRWNRVKILEQLAAQQTAAVSPQQDTRELDDALCEVLGVQKLIIDDANKKILQFPEDFRRWTNELPIWTCGLGSRCVYHLPGEKSLSEGLGLGAWISEREADGWKVRWPVTDGKLEELKKKATDLSVSFSFQQKPLKEDYAVAVGRAEAIRHLADEFSIGAAP</sequence>